<sequence>LHIVARRDHRGHPLPLASQDAPPVPMRFKVVPRSNRVACVPGRPLPAEQGQPQVLHQAIRVSTRALLRVA</sequence>
<proteinExistence type="predicted"/>
<reference evidence="2 3" key="1">
    <citation type="submission" date="2016-09" db="EMBL/GenBank/DDBJ databases">
        <title>The draft genome of Dichanthelium oligosanthes: A C3 panicoid grass species.</title>
        <authorList>
            <person name="Studer A.J."/>
            <person name="Schnable J.C."/>
            <person name="Brutnell T.P."/>
        </authorList>
    </citation>
    <scope>NUCLEOTIDE SEQUENCE [LARGE SCALE GENOMIC DNA]</scope>
    <source>
        <strain evidence="3">cv. Kellogg 1175</strain>
        <tissue evidence="2">Leaf</tissue>
    </source>
</reference>
<evidence type="ECO:0000313" key="3">
    <source>
        <dbReference type="Proteomes" id="UP000095767"/>
    </source>
</evidence>
<evidence type="ECO:0000313" key="2">
    <source>
        <dbReference type="EMBL" id="OEL12759.1"/>
    </source>
</evidence>
<dbReference type="EMBL" id="LWDX02075952">
    <property type="protein sequence ID" value="OEL12759.1"/>
    <property type="molecule type" value="Genomic_DNA"/>
</dbReference>
<dbReference type="Proteomes" id="UP000095767">
    <property type="component" value="Unassembled WGS sequence"/>
</dbReference>
<organism evidence="2 3">
    <name type="scientific">Dichanthelium oligosanthes</name>
    <dbReference type="NCBI Taxonomy" id="888268"/>
    <lineage>
        <taxon>Eukaryota</taxon>
        <taxon>Viridiplantae</taxon>
        <taxon>Streptophyta</taxon>
        <taxon>Embryophyta</taxon>
        <taxon>Tracheophyta</taxon>
        <taxon>Spermatophyta</taxon>
        <taxon>Magnoliopsida</taxon>
        <taxon>Liliopsida</taxon>
        <taxon>Poales</taxon>
        <taxon>Poaceae</taxon>
        <taxon>PACMAD clade</taxon>
        <taxon>Panicoideae</taxon>
        <taxon>Panicodae</taxon>
        <taxon>Paniceae</taxon>
        <taxon>Dichantheliinae</taxon>
        <taxon>Dichanthelium</taxon>
    </lineage>
</organism>
<feature type="non-terminal residue" evidence="2">
    <location>
        <position position="1"/>
    </location>
</feature>
<protein>
    <submittedName>
        <fullName evidence="2">Uncharacterized protein</fullName>
    </submittedName>
</protein>
<dbReference type="AlphaFoldDB" id="A0A1E5UIR6"/>
<feature type="region of interest" description="Disordered" evidence="1">
    <location>
        <begin position="1"/>
        <end position="20"/>
    </location>
</feature>
<gene>
    <name evidence="2" type="ORF">BAE44_0026222</name>
</gene>
<keyword evidence="3" id="KW-1185">Reference proteome</keyword>
<accession>A0A1E5UIR6</accession>
<feature type="non-terminal residue" evidence="2">
    <location>
        <position position="70"/>
    </location>
</feature>
<name>A0A1E5UIR6_9POAL</name>
<evidence type="ECO:0000256" key="1">
    <source>
        <dbReference type="SAM" id="MobiDB-lite"/>
    </source>
</evidence>
<comment type="caution">
    <text evidence="2">The sequence shown here is derived from an EMBL/GenBank/DDBJ whole genome shotgun (WGS) entry which is preliminary data.</text>
</comment>